<reference evidence="3" key="1">
    <citation type="submission" date="2023-07" db="EMBL/GenBank/DDBJ databases">
        <title>30 novel species of actinomycetes from the DSMZ collection.</title>
        <authorList>
            <person name="Nouioui I."/>
        </authorList>
    </citation>
    <scope>NUCLEOTIDE SEQUENCE [LARGE SCALE GENOMIC DNA]</scope>
    <source>
        <strain evidence="3">DSM 41981</strain>
    </source>
</reference>
<name>A0ABD5EG89_9ACTN</name>
<dbReference type="RefSeq" id="WP_161353512.1">
    <property type="nucleotide sequence ID" value="NZ_JAVRES010000001.1"/>
</dbReference>
<protein>
    <recommendedName>
        <fullName evidence="4">Alpha/beta hydrolase</fullName>
    </recommendedName>
</protein>
<proteinExistence type="predicted"/>
<feature type="region of interest" description="Disordered" evidence="1">
    <location>
        <begin position="1"/>
        <end position="29"/>
    </location>
</feature>
<evidence type="ECO:0000313" key="3">
    <source>
        <dbReference type="Proteomes" id="UP001183535"/>
    </source>
</evidence>
<dbReference type="AlphaFoldDB" id="A0ABD5EG89"/>
<dbReference type="EMBL" id="JAVRES010000001">
    <property type="protein sequence ID" value="MDT0433293.1"/>
    <property type="molecule type" value="Genomic_DNA"/>
</dbReference>
<gene>
    <name evidence="2" type="ORF">RM877_01200</name>
</gene>
<organism evidence="2 3">
    <name type="scientific">Streptomyces doudnae</name>
    <dbReference type="NCBI Taxonomy" id="3075536"/>
    <lineage>
        <taxon>Bacteria</taxon>
        <taxon>Bacillati</taxon>
        <taxon>Actinomycetota</taxon>
        <taxon>Actinomycetes</taxon>
        <taxon>Kitasatosporales</taxon>
        <taxon>Streptomycetaceae</taxon>
        <taxon>Streptomyces</taxon>
    </lineage>
</organism>
<feature type="compositionally biased region" description="Acidic residues" evidence="1">
    <location>
        <begin position="1"/>
        <end position="11"/>
    </location>
</feature>
<accession>A0ABD5EG89</accession>
<sequence>MSSEDATEPVEPEQALPWSTSGDGPWPEVTIYPVAGRPVLQVWSAG</sequence>
<evidence type="ECO:0000256" key="1">
    <source>
        <dbReference type="SAM" id="MobiDB-lite"/>
    </source>
</evidence>
<comment type="caution">
    <text evidence="2">The sequence shown here is derived from an EMBL/GenBank/DDBJ whole genome shotgun (WGS) entry which is preliminary data.</text>
</comment>
<dbReference type="Proteomes" id="UP001183535">
    <property type="component" value="Unassembled WGS sequence"/>
</dbReference>
<evidence type="ECO:0008006" key="4">
    <source>
        <dbReference type="Google" id="ProtNLM"/>
    </source>
</evidence>
<keyword evidence="3" id="KW-1185">Reference proteome</keyword>
<evidence type="ECO:0000313" key="2">
    <source>
        <dbReference type="EMBL" id="MDT0433293.1"/>
    </source>
</evidence>